<name>A0A1V0M4G6_XENHO</name>
<dbReference type="EMBL" id="NJAI01000013">
    <property type="protein sequence ID" value="PHM51795.1"/>
    <property type="molecule type" value="Genomic_DNA"/>
</dbReference>
<protein>
    <submittedName>
        <fullName evidence="1">Uncharacterized protein</fullName>
    </submittedName>
</protein>
<sequence length="31" mass="3681">MSELPEKEPKYVPSNIYTVAYHARFTLLVFH</sequence>
<organism evidence="1">
    <name type="scientific">Xenorhabdus hominickii</name>
    <dbReference type="NCBI Taxonomy" id="351679"/>
    <lineage>
        <taxon>Bacteria</taxon>
        <taxon>Pseudomonadati</taxon>
        <taxon>Pseudomonadota</taxon>
        <taxon>Gammaproteobacteria</taxon>
        <taxon>Enterobacterales</taxon>
        <taxon>Morganellaceae</taxon>
        <taxon>Xenorhabdus</taxon>
    </lineage>
</organism>
<evidence type="ECO:0000313" key="3">
    <source>
        <dbReference type="Proteomes" id="UP000225433"/>
    </source>
</evidence>
<reference evidence="2 3" key="2">
    <citation type="journal article" date="2017" name="Nat. Microbiol.">
        <title>Natural product diversity associated with the nematode symbionts Photorhabdus and Xenorhabdus.</title>
        <authorList>
            <person name="Tobias N.J."/>
            <person name="Wolff H."/>
            <person name="Djahanschiri B."/>
            <person name="Grundmann F."/>
            <person name="Kronenwerth M."/>
            <person name="Shi Y.M."/>
            <person name="Simonyi S."/>
            <person name="Grun P."/>
            <person name="Shapiro-Ilan D."/>
            <person name="Pidot S.J."/>
            <person name="Stinear T.P."/>
            <person name="Ebersberger I."/>
            <person name="Bode H.B."/>
        </authorList>
    </citation>
    <scope>NUCLEOTIDE SEQUENCE [LARGE SCALE GENOMIC DNA]</scope>
    <source>
        <strain evidence="2 3">DSM 17903</strain>
    </source>
</reference>
<dbReference type="Proteomes" id="UP000225433">
    <property type="component" value="Unassembled WGS sequence"/>
</dbReference>
<accession>A0A1V0M4G6</accession>
<gene>
    <name evidence="2" type="ORF">Xhom_04788</name>
</gene>
<dbReference type="AlphaFoldDB" id="A0A1V0M4G6"/>
<keyword evidence="1" id="KW-0614">Plasmid</keyword>
<evidence type="ECO:0000313" key="2">
    <source>
        <dbReference type="EMBL" id="PHM51795.1"/>
    </source>
</evidence>
<proteinExistence type="predicted"/>
<dbReference type="EMBL" id="KX517799">
    <property type="protein sequence ID" value="ARD69758.1"/>
    <property type="molecule type" value="Genomic_DNA"/>
</dbReference>
<evidence type="ECO:0000313" key="1">
    <source>
        <dbReference type="EMBL" id="ARD69758.1"/>
    </source>
</evidence>
<geneLocation type="plasmid" evidence="1">
    <name>unnamed2</name>
</geneLocation>
<reference evidence="1" key="1">
    <citation type="journal article" date="2017" name="J. Invertebr. Pathol.">
        <title>Identification and bacterial characteristics of Xenorhabdus hominickii ANU101 from an entomopathogenic nematode, Steinernema monticolum.</title>
        <authorList>
            <person name="Park Y."/>
            <person name="Kang S."/>
            <person name="Sadekuzzaman M."/>
            <person name="Kim H."/>
            <person name="Jung J.K."/>
            <person name="Kim Y."/>
        </authorList>
    </citation>
    <scope>NUCLEOTIDE SEQUENCE</scope>
    <source>
        <strain evidence="1">ANU101</strain>
        <plasmid evidence="1">unnamed2</plasmid>
    </source>
</reference>